<dbReference type="Proteomes" id="UP001365128">
    <property type="component" value="Unassembled WGS sequence"/>
</dbReference>
<dbReference type="CDD" id="cd03443">
    <property type="entry name" value="PaaI_thioesterase"/>
    <property type="match status" value="1"/>
</dbReference>
<evidence type="ECO:0000313" key="3">
    <source>
        <dbReference type="EMBL" id="KAK7532605.1"/>
    </source>
</evidence>
<keyword evidence="1" id="KW-0812">Transmembrane</keyword>
<keyword evidence="4" id="KW-1185">Reference proteome</keyword>
<dbReference type="InterPro" id="IPR029069">
    <property type="entry name" value="HotDog_dom_sf"/>
</dbReference>
<name>A0ABR1LFD9_9PEZI</name>
<dbReference type="InterPro" id="IPR006683">
    <property type="entry name" value="Thioestr_dom"/>
</dbReference>
<evidence type="ECO:0000259" key="2">
    <source>
        <dbReference type="Pfam" id="PF03061"/>
    </source>
</evidence>
<keyword evidence="1" id="KW-1133">Transmembrane helix</keyword>
<dbReference type="EMBL" id="JBBPDW010000050">
    <property type="protein sequence ID" value="KAK7532605.1"/>
    <property type="molecule type" value="Genomic_DNA"/>
</dbReference>
<comment type="caution">
    <text evidence="3">The sequence shown here is derived from an EMBL/GenBank/DDBJ whole genome shotgun (WGS) entry which is preliminary data.</text>
</comment>
<feature type="domain" description="Thioesterase" evidence="2">
    <location>
        <begin position="208"/>
        <end position="274"/>
    </location>
</feature>
<feature type="transmembrane region" description="Helical" evidence="1">
    <location>
        <begin position="72"/>
        <end position="92"/>
    </location>
</feature>
<protein>
    <submittedName>
        <fullName evidence="3">HotDog domain-containing protein</fullName>
    </submittedName>
</protein>
<organism evidence="3 4">
    <name type="scientific">Phyllosticta citricarpa</name>
    <dbReference type="NCBI Taxonomy" id="55181"/>
    <lineage>
        <taxon>Eukaryota</taxon>
        <taxon>Fungi</taxon>
        <taxon>Dikarya</taxon>
        <taxon>Ascomycota</taxon>
        <taxon>Pezizomycotina</taxon>
        <taxon>Dothideomycetes</taxon>
        <taxon>Dothideomycetes incertae sedis</taxon>
        <taxon>Botryosphaeriales</taxon>
        <taxon>Phyllostictaceae</taxon>
        <taxon>Phyllosticta</taxon>
    </lineage>
</organism>
<keyword evidence="1" id="KW-0472">Membrane</keyword>
<gene>
    <name evidence="3" type="ORF">IWX46DRAFT_352790</name>
</gene>
<dbReference type="InterPro" id="IPR052061">
    <property type="entry name" value="PTE-AB_protein"/>
</dbReference>
<dbReference type="Gene3D" id="3.10.129.10">
    <property type="entry name" value="Hotdog Thioesterase"/>
    <property type="match status" value="1"/>
</dbReference>
<accession>A0ABR1LFD9</accession>
<dbReference type="Pfam" id="PF03061">
    <property type="entry name" value="4HBT"/>
    <property type="match status" value="1"/>
</dbReference>
<reference evidence="3 4" key="1">
    <citation type="submission" date="2024-04" db="EMBL/GenBank/DDBJ databases">
        <title>Phyllosticta paracitricarpa is synonymous to the EU quarantine fungus P. citricarpa based on phylogenomic analyses.</title>
        <authorList>
            <consortium name="Lawrence Berkeley National Laboratory"/>
            <person name="Van Ingen-Buijs V.A."/>
            <person name="Van Westerhoven A.C."/>
            <person name="Haridas S."/>
            <person name="Skiadas P."/>
            <person name="Martin F."/>
            <person name="Groenewald J.Z."/>
            <person name="Crous P.W."/>
            <person name="Seidl M.F."/>
        </authorList>
    </citation>
    <scope>NUCLEOTIDE SEQUENCE [LARGE SCALE GENOMIC DNA]</scope>
    <source>
        <strain evidence="3 4">CBS 122670</strain>
    </source>
</reference>
<evidence type="ECO:0000256" key="1">
    <source>
        <dbReference type="SAM" id="Phobius"/>
    </source>
</evidence>
<dbReference type="PANTHER" id="PTHR47260:SF7">
    <property type="entry name" value="THIOESTERASE FAMILY PROTEIN (AFU_ORTHOLOGUE AFUA_1G10800)"/>
    <property type="match status" value="1"/>
</dbReference>
<proteinExistence type="predicted"/>
<dbReference type="SUPFAM" id="SSF54637">
    <property type="entry name" value="Thioesterase/thiol ester dehydrase-isomerase"/>
    <property type="match status" value="1"/>
</dbReference>
<evidence type="ECO:0000313" key="4">
    <source>
        <dbReference type="Proteomes" id="UP001365128"/>
    </source>
</evidence>
<dbReference type="PANTHER" id="PTHR47260">
    <property type="entry name" value="UPF0644 PROTEIN PB2B4.06"/>
    <property type="match status" value="1"/>
</dbReference>
<sequence length="315" mass="34348">MSVLRNHRLRVCSALSTTLFSAPQSLRLRPQHHPIFPRLFLISPPQQRLQSTVAQKAPEVPPPPPPRRRRSLLYRIAVSVAAGTLCFSLSFLTMAADAVPVAVEVFNPPTDAETLALWQPDPSTRAGQLEAELQSHPLVASLRADAALSESRPHMRIPPALRANNFTGGTLLRGDNMLEVPALVFGARDGSRMVSIHYVGKALCGHPGIVHGGLLSTLLDEGLARCCFPALPNRIAVTASLNVTFKAPCYADQFIVLRAETTKVDGRKAWVKGRLETLVDESKGETPLVLDEAEALFIEPKGAKHMAKIYTEPRD</sequence>